<dbReference type="SUPFAM" id="SSF89360">
    <property type="entry name" value="HesB-like domain"/>
    <property type="match status" value="1"/>
</dbReference>
<evidence type="ECO:0008006" key="3">
    <source>
        <dbReference type="Google" id="ProtNLM"/>
    </source>
</evidence>
<dbReference type="Proteomes" id="UP000036756">
    <property type="component" value="Unassembled WGS sequence"/>
</dbReference>
<evidence type="ECO:0000313" key="1">
    <source>
        <dbReference type="EMBL" id="KMT22848.1"/>
    </source>
</evidence>
<evidence type="ECO:0000313" key="2">
    <source>
        <dbReference type="Proteomes" id="UP000036756"/>
    </source>
</evidence>
<dbReference type="PATRIC" id="fig|1121307.3.peg.2020"/>
<gene>
    <name evidence="1" type="ORF">CLCY_5c00870</name>
</gene>
<dbReference type="InterPro" id="IPR035903">
    <property type="entry name" value="HesB-like_dom_sf"/>
</dbReference>
<accession>A0A0J8DF95</accession>
<reference evidence="1 2" key="1">
    <citation type="submission" date="2015-06" db="EMBL/GenBank/DDBJ databases">
        <title>Draft genome sequence of the purine-degrading Clostridium cylindrosporum HC-1 (DSM 605).</title>
        <authorList>
            <person name="Poehlein A."/>
            <person name="Schiel-Bengelsdorf B."/>
            <person name="Bengelsdorf F."/>
            <person name="Daniel R."/>
            <person name="Duerre P."/>
        </authorList>
    </citation>
    <scope>NUCLEOTIDE SEQUENCE [LARGE SCALE GENOMIC DNA]</scope>
    <source>
        <strain evidence="1 2">DSM 605</strain>
    </source>
</reference>
<dbReference type="EMBL" id="LFVU01000004">
    <property type="protein sequence ID" value="KMT22848.1"/>
    <property type="molecule type" value="Genomic_DNA"/>
</dbReference>
<sequence>MNIRMDNETSKALKQELSNKDKEYGIKVDISTISCGGPILSVSLCEKNSPEEFCEVNGIKVFLDEGLDKYTDSIEISKNDKFGGGFSATYGDGCSACNVD</sequence>
<dbReference type="AlphaFoldDB" id="A0A0J8DF95"/>
<dbReference type="RefSeq" id="WP_048569582.1">
    <property type="nucleotide sequence ID" value="NZ_LFVU01000004.1"/>
</dbReference>
<keyword evidence="2" id="KW-1185">Reference proteome</keyword>
<organism evidence="1 2">
    <name type="scientific">Clostridium cylindrosporum DSM 605</name>
    <dbReference type="NCBI Taxonomy" id="1121307"/>
    <lineage>
        <taxon>Bacteria</taxon>
        <taxon>Bacillati</taxon>
        <taxon>Bacillota</taxon>
        <taxon>Clostridia</taxon>
        <taxon>Eubacteriales</taxon>
        <taxon>Clostridiaceae</taxon>
        <taxon>Clostridium</taxon>
    </lineage>
</organism>
<proteinExistence type="predicted"/>
<comment type="caution">
    <text evidence="1">The sequence shown here is derived from an EMBL/GenBank/DDBJ whole genome shotgun (WGS) entry which is preliminary data.</text>
</comment>
<name>A0A0J8DF95_CLOCY</name>
<protein>
    <recommendedName>
        <fullName evidence="3">HesB-like selenoprotein</fullName>
    </recommendedName>
</protein>